<dbReference type="EMBL" id="JBAKBA010000002">
    <property type="protein sequence ID" value="MEL0657776.1"/>
    <property type="molecule type" value="Genomic_DNA"/>
</dbReference>
<name>A0ABU9H7J6_9GAMM</name>
<dbReference type="PIRSF" id="PIRSF028234">
    <property type="entry name" value="UCP028234"/>
    <property type="match status" value="1"/>
</dbReference>
<accession>A0ABU9H7J6</accession>
<proteinExistence type="predicted"/>
<dbReference type="InterPro" id="IPR029063">
    <property type="entry name" value="SAM-dependent_MTases_sf"/>
</dbReference>
<reference evidence="1 2" key="1">
    <citation type="submission" date="2024-02" db="EMBL/GenBank/DDBJ databases">
        <title>Bacteria isolated from the canopy kelp, Nereocystis luetkeana.</title>
        <authorList>
            <person name="Pfister C.A."/>
            <person name="Younker I.T."/>
            <person name="Light S.H."/>
        </authorList>
    </citation>
    <scope>NUCLEOTIDE SEQUENCE [LARGE SCALE GENOMIC DNA]</scope>
    <source>
        <strain evidence="1 2">TI.2.07</strain>
    </source>
</reference>
<protein>
    <submittedName>
        <fullName evidence="1">tRNA (Adenine(22)-N(1))-methyltransferase TrmK</fullName>
    </submittedName>
</protein>
<evidence type="ECO:0000313" key="1">
    <source>
        <dbReference type="EMBL" id="MEL0657776.1"/>
    </source>
</evidence>
<dbReference type="Proteomes" id="UP001366060">
    <property type="component" value="Unassembled WGS sequence"/>
</dbReference>
<dbReference type="Pfam" id="PF12847">
    <property type="entry name" value="Methyltransf_18"/>
    <property type="match status" value="1"/>
</dbReference>
<comment type="caution">
    <text evidence="1">The sequence shown here is derived from an EMBL/GenBank/DDBJ whole genome shotgun (WGS) entry which is preliminary data.</text>
</comment>
<keyword evidence="2" id="KW-1185">Reference proteome</keyword>
<dbReference type="RefSeq" id="WP_341626537.1">
    <property type="nucleotide sequence ID" value="NZ_JBAKBA010000002.1"/>
</dbReference>
<dbReference type="Gene3D" id="3.40.50.150">
    <property type="entry name" value="Vaccinia Virus protein VP39"/>
    <property type="match status" value="1"/>
</dbReference>
<dbReference type="InterPro" id="IPR016876">
    <property type="entry name" value="UCP028234"/>
</dbReference>
<sequence length="231" mass="26690">MKINKRLLSLSEMVDDHYDLVWDCCCDHGLLGIKILTNNVIKEVNFVDVVPDIINQLHDKLTTYGHHLPMDAKWQTRCEDVAQLPLFDRYKSNQLQANQLVIISGVGGELMVEMLTRLMSRYAGLNIDFLLCPVHHTYKLRRTLIELNFKLKQEQLVIENKRGYELMLINQGQGGELTLTGDQLWQPLDEHQQYLAKLITHYQRIVSANGDAEPLVQSALSDYQALYHKLF</sequence>
<gene>
    <name evidence="1" type="ORF">V6255_01390</name>
</gene>
<evidence type="ECO:0000313" key="2">
    <source>
        <dbReference type="Proteomes" id="UP001366060"/>
    </source>
</evidence>
<organism evidence="1 2">
    <name type="scientific">Psychromonas arctica</name>
    <dbReference type="NCBI Taxonomy" id="168275"/>
    <lineage>
        <taxon>Bacteria</taxon>
        <taxon>Pseudomonadati</taxon>
        <taxon>Pseudomonadota</taxon>
        <taxon>Gammaproteobacteria</taxon>
        <taxon>Alteromonadales</taxon>
        <taxon>Psychromonadaceae</taxon>
        <taxon>Psychromonas</taxon>
    </lineage>
</organism>
<dbReference type="PANTHER" id="PTHR38451:SF1">
    <property type="entry name" value="TRNA (ADENINE(22)-N(1))-METHYLTRANSFERASE"/>
    <property type="match status" value="1"/>
</dbReference>
<dbReference type="PANTHER" id="PTHR38451">
    <property type="entry name" value="TRNA (ADENINE(22)-N(1))-METHYLTRANSFERASE"/>
    <property type="match status" value="1"/>
</dbReference>